<dbReference type="AlphaFoldDB" id="A0A7G5XC91"/>
<dbReference type="EMBL" id="CP060007">
    <property type="protein sequence ID" value="QNA43094.1"/>
    <property type="molecule type" value="Genomic_DNA"/>
</dbReference>
<reference evidence="2" key="1">
    <citation type="submission" date="2020-08" db="EMBL/GenBank/DDBJ databases">
        <title>Lacibacter sp. S13-6-6 genome sequencing.</title>
        <authorList>
            <person name="Jin L."/>
        </authorList>
    </citation>
    <scope>NUCLEOTIDE SEQUENCE [LARGE SCALE GENOMIC DNA]</scope>
    <source>
        <strain evidence="2">S13-6-6</strain>
    </source>
</reference>
<proteinExistence type="predicted"/>
<name>A0A7G5XC91_9BACT</name>
<dbReference type="RefSeq" id="WP_182801359.1">
    <property type="nucleotide sequence ID" value="NZ_CP060007.1"/>
</dbReference>
<organism evidence="1 2">
    <name type="scientific">Lacibacter sediminis</name>
    <dbReference type="NCBI Taxonomy" id="2760713"/>
    <lineage>
        <taxon>Bacteria</taxon>
        <taxon>Pseudomonadati</taxon>
        <taxon>Bacteroidota</taxon>
        <taxon>Chitinophagia</taxon>
        <taxon>Chitinophagales</taxon>
        <taxon>Chitinophagaceae</taxon>
        <taxon>Lacibacter</taxon>
    </lineage>
</organism>
<protein>
    <submittedName>
        <fullName evidence="1">WbqC family protein</fullName>
    </submittedName>
</protein>
<dbReference type="InterPro" id="IPR014985">
    <property type="entry name" value="WbqC"/>
</dbReference>
<evidence type="ECO:0000313" key="2">
    <source>
        <dbReference type="Proteomes" id="UP000515344"/>
    </source>
</evidence>
<sequence length="199" mass="23405">MIELQYFGSIYSYLKFINQTNVYFSAYESYFRALHLNRMQLMGANGPLPLSVPLEGGRDQKVKWKDVKINYAEPWQRIHWRGIHDNYRKAPWFEDYAPELEQLFLKKEKYLLDLNLKSMGYCLQRLKLKVDILAYTEGEAMKLNSHRPGKSEPVPAENFPVYQQVFSERHGFVANLGILDLLFCEGPLATDYLRRIKIS</sequence>
<dbReference type="KEGG" id="lacs:H4075_13495"/>
<gene>
    <name evidence="1" type="ORF">H4075_13495</name>
</gene>
<accession>A0A7G5XC91</accession>
<keyword evidence="2" id="KW-1185">Reference proteome</keyword>
<evidence type="ECO:0000313" key="1">
    <source>
        <dbReference type="EMBL" id="QNA43094.1"/>
    </source>
</evidence>
<dbReference type="Pfam" id="PF08889">
    <property type="entry name" value="WbqC"/>
    <property type="match status" value="1"/>
</dbReference>
<dbReference type="Proteomes" id="UP000515344">
    <property type="component" value="Chromosome"/>
</dbReference>